<evidence type="ECO:0000256" key="1">
    <source>
        <dbReference type="ARBA" id="ARBA00010638"/>
    </source>
</evidence>
<feature type="binding site" evidence="4">
    <location>
        <position position="58"/>
    </location>
    <ligand>
        <name>substrate</name>
    </ligand>
</feature>
<accession>K2N3R4</accession>
<reference evidence="6 7" key="1">
    <citation type="journal article" date="2012" name="J. Bacteriol.">
        <title>Genome Sequence of Nitratireductor pacificus Type Strain pht-3B.</title>
        <authorList>
            <person name="Lai Q."/>
            <person name="Li G."/>
            <person name="Shao Z."/>
        </authorList>
    </citation>
    <scope>NUCLEOTIDE SEQUENCE [LARGE SCALE GENOMIC DNA]</scope>
    <source>
        <strain evidence="7">pht-3B</strain>
    </source>
</reference>
<keyword evidence="3 4" id="KW-0067">ATP-binding</keyword>
<dbReference type="AlphaFoldDB" id="K2N3R4"/>
<dbReference type="InterPro" id="IPR024185">
    <property type="entry name" value="FTHF_cligase-like_sf"/>
</dbReference>
<dbReference type="OrthoDB" id="9801938at2"/>
<evidence type="ECO:0000256" key="2">
    <source>
        <dbReference type="ARBA" id="ARBA00022741"/>
    </source>
</evidence>
<dbReference type="PIRSF" id="PIRSF006806">
    <property type="entry name" value="FTHF_cligase"/>
    <property type="match status" value="1"/>
</dbReference>
<dbReference type="EMBL" id="AMRM01000010">
    <property type="protein sequence ID" value="EKF18918.1"/>
    <property type="molecule type" value="Genomic_DNA"/>
</dbReference>
<dbReference type="InterPro" id="IPR002698">
    <property type="entry name" value="FTHF_cligase"/>
</dbReference>
<feature type="binding site" evidence="4">
    <location>
        <begin position="132"/>
        <end position="140"/>
    </location>
    <ligand>
        <name>ATP</name>
        <dbReference type="ChEBI" id="CHEBI:30616"/>
    </ligand>
</feature>
<dbReference type="PANTHER" id="PTHR23407:SF1">
    <property type="entry name" value="5-FORMYLTETRAHYDROFOLATE CYCLO-LIGASE"/>
    <property type="match status" value="1"/>
</dbReference>
<keyword evidence="2 4" id="KW-0547">Nucleotide-binding</keyword>
<comment type="similarity">
    <text evidence="1 5">Belongs to the 5-formyltetrahydrofolate cyclo-ligase family.</text>
</comment>
<keyword evidence="6" id="KW-0436">Ligase</keyword>
<dbReference type="STRING" id="391937.NA2_10598"/>
<gene>
    <name evidence="6" type="ORF">NA2_10598</name>
</gene>
<comment type="caution">
    <text evidence="6">The sequence shown here is derived from an EMBL/GenBank/DDBJ whole genome shotgun (WGS) entry which is preliminary data.</text>
</comment>
<dbReference type="PANTHER" id="PTHR23407">
    <property type="entry name" value="ATPASE INHIBITOR/5-FORMYLTETRAHYDROFOLATE CYCLO-LIGASE"/>
    <property type="match status" value="1"/>
</dbReference>
<dbReference type="EC" id="6.3.3.2" evidence="5"/>
<organism evidence="6 7">
    <name type="scientific">Nitratireductor pacificus pht-3B</name>
    <dbReference type="NCBI Taxonomy" id="391937"/>
    <lineage>
        <taxon>Bacteria</taxon>
        <taxon>Pseudomonadati</taxon>
        <taxon>Pseudomonadota</taxon>
        <taxon>Alphaproteobacteria</taxon>
        <taxon>Hyphomicrobiales</taxon>
        <taxon>Phyllobacteriaceae</taxon>
        <taxon>Nitratireductor</taxon>
    </lineage>
</organism>
<dbReference type="Pfam" id="PF01812">
    <property type="entry name" value="5-FTHF_cyc-lig"/>
    <property type="match status" value="1"/>
</dbReference>
<evidence type="ECO:0000256" key="5">
    <source>
        <dbReference type="RuleBase" id="RU361279"/>
    </source>
</evidence>
<keyword evidence="5" id="KW-0460">Magnesium</keyword>
<evidence type="ECO:0000313" key="7">
    <source>
        <dbReference type="Proteomes" id="UP000006786"/>
    </source>
</evidence>
<comment type="cofactor">
    <cofactor evidence="5">
        <name>Mg(2+)</name>
        <dbReference type="ChEBI" id="CHEBI:18420"/>
    </cofactor>
</comment>
<comment type="catalytic activity">
    <reaction evidence="5">
        <text>(6S)-5-formyl-5,6,7,8-tetrahydrofolate + ATP = (6R)-5,10-methenyltetrahydrofolate + ADP + phosphate</text>
        <dbReference type="Rhea" id="RHEA:10488"/>
        <dbReference type="ChEBI" id="CHEBI:30616"/>
        <dbReference type="ChEBI" id="CHEBI:43474"/>
        <dbReference type="ChEBI" id="CHEBI:57455"/>
        <dbReference type="ChEBI" id="CHEBI:57457"/>
        <dbReference type="ChEBI" id="CHEBI:456216"/>
        <dbReference type="EC" id="6.3.3.2"/>
    </reaction>
</comment>
<dbReference type="GO" id="GO:0009396">
    <property type="term" value="P:folic acid-containing compound biosynthetic process"/>
    <property type="evidence" value="ECO:0007669"/>
    <property type="project" value="TreeGrafter"/>
</dbReference>
<dbReference type="GO" id="GO:0046872">
    <property type="term" value="F:metal ion binding"/>
    <property type="evidence" value="ECO:0007669"/>
    <property type="project" value="UniProtKB-KW"/>
</dbReference>
<dbReference type="GO" id="GO:0035999">
    <property type="term" value="P:tetrahydrofolate interconversion"/>
    <property type="evidence" value="ECO:0007669"/>
    <property type="project" value="TreeGrafter"/>
</dbReference>
<dbReference type="SUPFAM" id="SSF100950">
    <property type="entry name" value="NagB/RpiA/CoA transferase-like"/>
    <property type="match status" value="1"/>
</dbReference>
<evidence type="ECO:0000256" key="4">
    <source>
        <dbReference type="PIRSR" id="PIRSR006806-1"/>
    </source>
</evidence>
<evidence type="ECO:0000313" key="6">
    <source>
        <dbReference type="EMBL" id="EKF18918.1"/>
    </source>
</evidence>
<dbReference type="NCBIfam" id="TIGR02727">
    <property type="entry name" value="MTHFS_bact"/>
    <property type="match status" value="1"/>
</dbReference>
<dbReference type="GO" id="GO:0030272">
    <property type="term" value="F:5-formyltetrahydrofolate cyclo-ligase activity"/>
    <property type="evidence" value="ECO:0007669"/>
    <property type="project" value="UniProtKB-EC"/>
</dbReference>
<protein>
    <recommendedName>
        <fullName evidence="5">5-formyltetrahydrofolate cyclo-ligase</fullName>
        <ecNumber evidence="5">6.3.3.2</ecNumber>
    </recommendedName>
</protein>
<dbReference type="Gene3D" id="3.40.50.10420">
    <property type="entry name" value="NagB/RpiA/CoA transferase-like"/>
    <property type="match status" value="1"/>
</dbReference>
<keyword evidence="7" id="KW-1185">Reference proteome</keyword>
<feature type="binding site" evidence="4">
    <location>
        <begin position="8"/>
        <end position="12"/>
    </location>
    <ligand>
        <name>ATP</name>
        <dbReference type="ChEBI" id="CHEBI:30616"/>
    </ligand>
</feature>
<dbReference type="Proteomes" id="UP000006786">
    <property type="component" value="Unassembled WGS sequence"/>
</dbReference>
<proteinExistence type="inferred from homology"/>
<dbReference type="RefSeq" id="WP_008596786.1">
    <property type="nucleotide sequence ID" value="NZ_AMRM01000010.1"/>
</dbReference>
<dbReference type="GO" id="GO:0005524">
    <property type="term" value="F:ATP binding"/>
    <property type="evidence" value="ECO:0007669"/>
    <property type="project" value="UniProtKB-KW"/>
</dbReference>
<name>K2N3R4_9HYPH</name>
<sequence length="194" mass="21165">MTPSRDLKKELRRQALARRDGLDAAWRARAALDLAGAAAEIDPAPETVVSGFWPMRSEMDVRPLMEALAGRGARLCLPAILDRTTIVFRAFLRDAPLIDMGFGTQGPDATAAVLDPDLMLVPLAAFDGRGHRIGYGAGYYDRAIARLVARGRPPRLIGVAFDCQEVARVPEEPHDMALDEILTESGLRRFASTL</sequence>
<keyword evidence="5" id="KW-0479">Metal-binding</keyword>
<dbReference type="eggNOG" id="COG0212">
    <property type="taxonomic scope" value="Bacteria"/>
</dbReference>
<dbReference type="InterPro" id="IPR037171">
    <property type="entry name" value="NagB/RpiA_transferase-like"/>
</dbReference>
<evidence type="ECO:0000256" key="3">
    <source>
        <dbReference type="ARBA" id="ARBA00022840"/>
    </source>
</evidence>